<feature type="chain" id="PRO_5016292820" evidence="1">
    <location>
        <begin position="22"/>
        <end position="212"/>
    </location>
</feature>
<evidence type="ECO:0000313" key="2">
    <source>
        <dbReference type="EMBL" id="PYH90159.1"/>
    </source>
</evidence>
<evidence type="ECO:0000256" key="1">
    <source>
        <dbReference type="SAM" id="SignalP"/>
    </source>
</evidence>
<proteinExistence type="predicted"/>
<evidence type="ECO:0000313" key="3">
    <source>
        <dbReference type="Proteomes" id="UP000247810"/>
    </source>
</evidence>
<reference evidence="2 3" key="1">
    <citation type="submission" date="2018-02" db="EMBL/GenBank/DDBJ databases">
        <title>The genomes of Aspergillus section Nigri reveals drivers in fungal speciation.</title>
        <authorList>
            <consortium name="DOE Joint Genome Institute"/>
            <person name="Vesth T.C."/>
            <person name="Nybo J."/>
            <person name="Theobald S."/>
            <person name="Brandl J."/>
            <person name="Frisvad J.C."/>
            <person name="Nielsen K.F."/>
            <person name="Lyhne E.K."/>
            <person name="Kogle M.E."/>
            <person name="Kuo A."/>
            <person name="Riley R."/>
            <person name="Clum A."/>
            <person name="Nolan M."/>
            <person name="Lipzen A."/>
            <person name="Salamov A."/>
            <person name="Henrissat B."/>
            <person name="Wiebenga A."/>
            <person name="De vries R.P."/>
            <person name="Grigoriev I.V."/>
            <person name="Mortensen U.H."/>
            <person name="Andersen M.R."/>
            <person name="Baker S.E."/>
        </authorList>
    </citation>
    <scope>NUCLEOTIDE SEQUENCE [LARGE SCALE GENOMIC DNA]</scope>
    <source>
        <strain evidence="2 3">CBS 707.79</strain>
    </source>
</reference>
<accession>A0A319CZJ6</accession>
<keyword evidence="3" id="KW-1185">Reference proteome</keyword>
<dbReference type="VEuPathDB" id="FungiDB:BO71DRAFT_402452"/>
<dbReference type="PANTHER" id="PTHR38049">
    <property type="entry name" value="RICIN B LECTIN DOMAIN-CONTAINING PROTEIN"/>
    <property type="match status" value="1"/>
</dbReference>
<protein>
    <submittedName>
        <fullName evidence="2">Uncharacterized protein</fullName>
    </submittedName>
</protein>
<dbReference type="EMBL" id="KZ825995">
    <property type="protein sequence ID" value="PYH90159.1"/>
    <property type="molecule type" value="Genomic_DNA"/>
</dbReference>
<dbReference type="PANTHER" id="PTHR38049:SF2">
    <property type="entry name" value="RICIN B LECTIN DOMAIN-CONTAINING PROTEIN"/>
    <property type="match status" value="1"/>
</dbReference>
<keyword evidence="1" id="KW-0732">Signal</keyword>
<dbReference type="Proteomes" id="UP000247810">
    <property type="component" value="Unassembled WGS sequence"/>
</dbReference>
<organism evidence="2 3">
    <name type="scientific">Aspergillus ellipticus CBS 707.79</name>
    <dbReference type="NCBI Taxonomy" id="1448320"/>
    <lineage>
        <taxon>Eukaryota</taxon>
        <taxon>Fungi</taxon>
        <taxon>Dikarya</taxon>
        <taxon>Ascomycota</taxon>
        <taxon>Pezizomycotina</taxon>
        <taxon>Eurotiomycetes</taxon>
        <taxon>Eurotiomycetidae</taxon>
        <taxon>Eurotiales</taxon>
        <taxon>Aspergillaceae</taxon>
        <taxon>Aspergillus</taxon>
        <taxon>Aspergillus subgen. Circumdati</taxon>
    </lineage>
</organism>
<sequence length="212" mass="23727">MVLGIAMMAAMLPTMVGLNEATQHTRDHETNRQQSSRKQRCHLVANCALSQGTAEQRSQIENAKAFVGLDGRIYLTKKPTEGMTLFNGGFFAHPDFAPENTSGLVTITGEQPPTLRWVFLDRSSHELRWGGRPESEGQVCGPFDWTKDEQRVTLEGWEGWLAVRLPDEGREEKEKETEGVWRVFFDRNDDGADLPVGAQGLEIVLKRVAAET</sequence>
<gene>
    <name evidence="2" type="ORF">BO71DRAFT_402452</name>
</gene>
<dbReference type="AlphaFoldDB" id="A0A319CZJ6"/>
<dbReference type="OrthoDB" id="3928002at2759"/>
<feature type="signal peptide" evidence="1">
    <location>
        <begin position="1"/>
        <end position="21"/>
    </location>
</feature>
<name>A0A319CZJ6_9EURO</name>